<keyword evidence="1" id="KW-0732">Signal</keyword>
<proteinExistence type="predicted"/>
<feature type="signal peptide" evidence="1">
    <location>
        <begin position="1"/>
        <end position="23"/>
    </location>
</feature>
<dbReference type="AlphaFoldDB" id="A0A7V1BNZ7"/>
<dbReference type="Gene3D" id="2.60.40.1890">
    <property type="entry name" value="PCu(A)C copper chaperone"/>
    <property type="match status" value="1"/>
</dbReference>
<protein>
    <submittedName>
        <fullName evidence="2">Copper chaperone PCu(A)C</fullName>
    </submittedName>
</protein>
<dbReference type="InterPro" id="IPR007410">
    <property type="entry name" value="LpqE-like"/>
</dbReference>
<name>A0A7V1BNZ7_9GAMM</name>
<dbReference type="SUPFAM" id="SSF110087">
    <property type="entry name" value="DR1885-like metal-binding protein"/>
    <property type="match status" value="1"/>
</dbReference>
<dbReference type="InterPro" id="IPR036182">
    <property type="entry name" value="PCuAC_sf"/>
</dbReference>
<dbReference type="Pfam" id="PF04314">
    <property type="entry name" value="PCuAC"/>
    <property type="match status" value="1"/>
</dbReference>
<reference evidence="2" key="1">
    <citation type="journal article" date="2020" name="mSystems">
        <title>Genome- and Community-Level Interaction Insights into Carbon Utilization and Element Cycling Functions of Hydrothermarchaeota in Hydrothermal Sediment.</title>
        <authorList>
            <person name="Zhou Z."/>
            <person name="Liu Y."/>
            <person name="Xu W."/>
            <person name="Pan J."/>
            <person name="Luo Z.H."/>
            <person name="Li M."/>
        </authorList>
    </citation>
    <scope>NUCLEOTIDE SEQUENCE [LARGE SCALE GENOMIC DNA]</scope>
    <source>
        <strain evidence="2">HyVt-324</strain>
    </source>
</reference>
<comment type="caution">
    <text evidence="2">The sequence shown here is derived from an EMBL/GenBank/DDBJ whole genome shotgun (WGS) entry which is preliminary data.</text>
</comment>
<organism evidence="2">
    <name type="scientific">Halopseudomonas xinjiangensis</name>
    <dbReference type="NCBI Taxonomy" id="487184"/>
    <lineage>
        <taxon>Bacteria</taxon>
        <taxon>Pseudomonadati</taxon>
        <taxon>Pseudomonadota</taxon>
        <taxon>Gammaproteobacteria</taxon>
        <taxon>Pseudomonadales</taxon>
        <taxon>Pseudomonadaceae</taxon>
        <taxon>Halopseudomonas</taxon>
    </lineage>
</organism>
<dbReference type="PANTHER" id="PTHR36302:SF1">
    <property type="entry name" value="COPPER CHAPERONE PCU(A)C"/>
    <property type="match status" value="1"/>
</dbReference>
<gene>
    <name evidence="2" type="ORF">ENH64_09820</name>
</gene>
<dbReference type="InterPro" id="IPR058248">
    <property type="entry name" value="Lxx211020-like"/>
</dbReference>
<evidence type="ECO:0000256" key="1">
    <source>
        <dbReference type="SAM" id="SignalP"/>
    </source>
</evidence>
<feature type="chain" id="PRO_5031412119" evidence="1">
    <location>
        <begin position="24"/>
        <end position="145"/>
    </location>
</feature>
<dbReference type="Proteomes" id="UP000885703">
    <property type="component" value="Unassembled WGS sequence"/>
</dbReference>
<evidence type="ECO:0000313" key="2">
    <source>
        <dbReference type="EMBL" id="HDZ56753.1"/>
    </source>
</evidence>
<dbReference type="PANTHER" id="PTHR36302">
    <property type="entry name" value="BLR7088 PROTEIN"/>
    <property type="match status" value="1"/>
</dbReference>
<accession>A0A7V1BNZ7</accession>
<sequence>MGLINLRLLCGLLLLILSAAAAAADFKVTDTRLRLLPGDLPAAGYFKLSNISGGPVSLVGAESPAFGHITMHKSIQDNGVARMEPVPRLEVAPGTSVEFSPGGYHLMLMKRQSPIDLGDEVTVTLVFADGQRFPIIFEAVSPASL</sequence>
<dbReference type="EMBL" id="DRFO01000021">
    <property type="protein sequence ID" value="HDZ56753.1"/>
    <property type="molecule type" value="Genomic_DNA"/>
</dbReference>